<organism evidence="13 14">
    <name type="scientific">Paspalum notatum var. saurae</name>
    <dbReference type="NCBI Taxonomy" id="547442"/>
    <lineage>
        <taxon>Eukaryota</taxon>
        <taxon>Viridiplantae</taxon>
        <taxon>Streptophyta</taxon>
        <taxon>Embryophyta</taxon>
        <taxon>Tracheophyta</taxon>
        <taxon>Spermatophyta</taxon>
        <taxon>Magnoliopsida</taxon>
        <taxon>Liliopsida</taxon>
        <taxon>Poales</taxon>
        <taxon>Poaceae</taxon>
        <taxon>PACMAD clade</taxon>
        <taxon>Panicoideae</taxon>
        <taxon>Andropogonodae</taxon>
        <taxon>Paspaleae</taxon>
        <taxon>Paspalinae</taxon>
        <taxon>Paspalum</taxon>
    </lineage>
</organism>
<accession>A0AAQ3X0Q2</accession>
<keyword evidence="9" id="KW-0472">Membrane</keyword>
<dbReference type="GO" id="GO:0000045">
    <property type="term" value="P:autophagosome assembly"/>
    <property type="evidence" value="ECO:0007669"/>
    <property type="project" value="TreeGrafter"/>
</dbReference>
<proteinExistence type="inferred from homology"/>
<evidence type="ECO:0000256" key="10">
    <source>
        <dbReference type="ARBA" id="ARBA00024479"/>
    </source>
</evidence>
<gene>
    <name evidence="13" type="ORF">U9M48_028983</name>
</gene>
<dbReference type="InterPro" id="IPR026849">
    <property type="entry name" value="ATG2"/>
</dbReference>
<dbReference type="EMBL" id="CP144750">
    <property type="protein sequence ID" value="WVZ81628.1"/>
    <property type="molecule type" value="Genomic_DNA"/>
</dbReference>
<feature type="region of interest" description="Disordered" evidence="12">
    <location>
        <begin position="328"/>
        <end position="354"/>
    </location>
</feature>
<keyword evidence="5" id="KW-0813">Transport</keyword>
<dbReference type="PANTHER" id="PTHR13190:SF1">
    <property type="entry name" value="AUTOPHAGY-RELATED 2, ISOFORM A"/>
    <property type="match status" value="1"/>
</dbReference>
<comment type="subcellular location">
    <subcellularLocation>
        <location evidence="1">Endoplasmic reticulum membrane</location>
        <topology evidence="1">Peripheral membrane protein</topology>
    </subcellularLocation>
    <subcellularLocation>
        <location evidence="2">Preautophagosomal structure membrane</location>
        <topology evidence="2">Peripheral membrane protein</topology>
    </subcellularLocation>
</comment>
<keyword evidence="14" id="KW-1185">Reference proteome</keyword>
<evidence type="ECO:0000256" key="5">
    <source>
        <dbReference type="ARBA" id="ARBA00022448"/>
    </source>
</evidence>
<evidence type="ECO:0000256" key="2">
    <source>
        <dbReference type="ARBA" id="ARBA00004623"/>
    </source>
</evidence>
<sequence>MACTCTVPPLLSTTVAAARRSPAAAALPEVPRSLGSFACGPPPPPVCCLQIRLLLGCRRHTRLRLCLLLVRLHLRGRRPPAPRRRPPTSLTSEVTAGEQRRSRDGGSEGGAPARDELERRPGRRIGSDAVEVRERVWVDEKIRIAKHSSDSPVSGLGSNLSGLGSNLALQIIETQKSETPNRADLPIRRKDNSLVEKKGYCRRRPTPPDYQIKETMGFLDGLRLDTLLKRVCKSLLKKRLGDLILGDLDLDQFDIQLGRGTLQLNDLALNAEFINRKLSGSPFMLKEGSIKSLLVRFAASCEIIVEELELVLVPSVASEIDDAHMECSVSGSTSDTHTSVKTQRNEADSNQCSTSVSRDVDEGVKRIANAVKWFLTSFNIKLKYVYIVFDPQTSLESRPPETNRSLVFRIQMVEFGTQLGLFKLDNFLTFHEAVLEFLKMDDVDALLQNDPIRGTADISSRHSTTAVLTGPIGGFSGKLNLSIPWNKGCLNFEKIDADVSVDSLELRLQISSVLWIMNVWDSLQRKPVDEHIANISISSSRSALCPPASSYLKPGLDPVMGTSEYLAQNTFSQIGQDKIQGSFLTRAHVITDWMEPGHEDQGDPDSDCDESIDQFFECFEELRNSQSSLGNSGIWDWTCSVFNAISFASTLASGSDQVLKEPVVEKTLRASIAGVSVILLFSDDTDTDNSSVLVSALDDIRNSEMFSSCLSSQHFEKSVISPATSSLNMHHLKAKCENIHLDLQTYPKNLRFKASIAQMKLDEYYCAGNNSDEHFLNNNLRQGVQASLPPFLFATGDHSVDCGNRSNRVYSSSMQAFSTMKILSVTGASYNDSGITLIRRKFPVAGPEMVSKAWSLPKLHDQKITKKQNSKWAGISPSTTHDLEETRSSLRQELIKSTELLFHVQLSRVSVQLSKKDCVLLNKLLDHVLDGLSNKETSISGDFKDQSVLINNICIQTSVTFECNILEICTELDDITEVGPLLQAELEGSWNSLKLKVSKFSLFSFSNVGGLRSASFLWVNHGEGELWGSVTNKNESKDFVIVTCKDSACRRGDGGGTNVLSMGAAGCSVTHIRNPNLQENYTSVDVYSGTIVAPGGRMDWISAICLLFSSDSDETEKSDDNNMLISSQSGEPYLSSFFLELADVAVSYEPHFKNSSPSAEAADKKFFSCLLAASSFKLHNKSASASAATDFNIQLRDLGFLISESSGSKNVTCGYGVDYLRQAGYAKVAQNTFIEASLRICPSFWKLEISDSQFDIGTCHDTTYGLIGLGSQLQQLYGPDMRDALDHLQSRWNNVQQANKQNMAADASDKSESNLDISADSRDYQSDGLLDDIIENAFYTEDGMDNDFWENNCHRSFSSSETDDGFELDTAASHVLLGSAPETYVTQIPLEQNTCPDQIIDSYYMPEFHQSSSTLRSEEYKSTSGGDAHRTLESEEAGWYNNVPLTIVENHVLKKKNKQVEQALQQESVGCLNLDESCNLKGKVHIHGIDVKWRMYAGDDWPLPQKDSTSFTCTDGRDRSSSLEFTLTGLSIQVDMYPDGDVSISKLFIAAQDLTLCDQSIHAPWKLVLGGYNSKDYPRESCSSAFRLELESVRPEPLAPLEDYRFHLEVLPLQLHLDQGQLNFLIHFFQNDSYNNDPHLHCENEIVDVKSTNYGSNIVVDEALLPFFQKFDVEPLVLHINYIPRQFDPVALGKGNYAELLNILPWKGIDLKLKHVSAMGVYGWNSIGDTVAAEWLEDISKNQVHKLLKGLPPIRSLVAVGSGTKKLVSLPIRSYKKDRKLLKGMQRGAVAFIRSVTIEAVGLGVHLAAGAHDMLVKTERALTAIPPPLASCEAKRTKHNNIRANQPESAQQGMKQAYESLTDGFGRTASALIGNPFKVYNRGAGAGSALATAICGAPGAAVAPVSASARALHYALLGLRNSLDPEHKKESMYKYHGPSQT</sequence>
<comment type="catalytic activity">
    <reaction evidence="11">
        <text>a 1,2-diacyl-sn-glycero-3-phosphoethanolamine(in) = a 1,2-diacyl-sn-glycero-3-phosphoethanolamine(out)</text>
        <dbReference type="Rhea" id="RHEA:38895"/>
        <dbReference type="ChEBI" id="CHEBI:64612"/>
    </reaction>
</comment>
<keyword evidence="6" id="KW-0256">Endoplasmic reticulum</keyword>
<evidence type="ECO:0000256" key="8">
    <source>
        <dbReference type="ARBA" id="ARBA00023055"/>
    </source>
</evidence>
<protein>
    <recommendedName>
        <fullName evidence="4">Autophagy-related protein 2</fullName>
    </recommendedName>
</protein>
<evidence type="ECO:0000256" key="11">
    <source>
        <dbReference type="ARBA" id="ARBA00024615"/>
    </source>
</evidence>
<evidence type="ECO:0000256" key="1">
    <source>
        <dbReference type="ARBA" id="ARBA00004406"/>
    </source>
</evidence>
<dbReference type="GO" id="GO:0034727">
    <property type="term" value="P:piecemeal microautophagy of the nucleus"/>
    <property type="evidence" value="ECO:0007669"/>
    <property type="project" value="TreeGrafter"/>
</dbReference>
<dbReference type="GO" id="GO:0000422">
    <property type="term" value="P:autophagy of mitochondrion"/>
    <property type="evidence" value="ECO:0007669"/>
    <property type="project" value="TreeGrafter"/>
</dbReference>
<dbReference type="GO" id="GO:0043495">
    <property type="term" value="F:protein-membrane adaptor activity"/>
    <property type="evidence" value="ECO:0007669"/>
    <property type="project" value="TreeGrafter"/>
</dbReference>
<reference evidence="13 14" key="1">
    <citation type="submission" date="2024-02" db="EMBL/GenBank/DDBJ databases">
        <title>High-quality chromosome-scale genome assembly of Pensacola bahiagrass (Paspalum notatum Flugge var. saurae).</title>
        <authorList>
            <person name="Vega J.M."/>
            <person name="Podio M."/>
            <person name="Orjuela J."/>
            <person name="Siena L.A."/>
            <person name="Pessino S.C."/>
            <person name="Combes M.C."/>
            <person name="Mariac C."/>
            <person name="Albertini E."/>
            <person name="Pupilli F."/>
            <person name="Ortiz J.P.A."/>
            <person name="Leblanc O."/>
        </authorList>
    </citation>
    <scope>NUCLEOTIDE SEQUENCE [LARGE SCALE GENOMIC DNA]</scope>
    <source>
        <strain evidence="13">R1</strain>
        <tissue evidence="13">Leaf</tissue>
    </source>
</reference>
<evidence type="ECO:0000256" key="4">
    <source>
        <dbReference type="ARBA" id="ARBA00018070"/>
    </source>
</evidence>
<evidence type="ECO:0000256" key="6">
    <source>
        <dbReference type="ARBA" id="ARBA00022824"/>
    </source>
</evidence>
<dbReference type="Proteomes" id="UP001341281">
    <property type="component" value="Chromosome 06"/>
</dbReference>
<feature type="region of interest" description="Disordered" evidence="12">
    <location>
        <begin position="77"/>
        <end position="125"/>
    </location>
</feature>
<evidence type="ECO:0000256" key="7">
    <source>
        <dbReference type="ARBA" id="ARBA00023006"/>
    </source>
</evidence>
<dbReference type="Pfam" id="PF13329">
    <property type="entry name" value="ATG2_CAD"/>
    <property type="match status" value="3"/>
</dbReference>
<comment type="similarity">
    <text evidence="3">Belongs to the ATG2 family.</text>
</comment>
<dbReference type="PANTHER" id="PTHR13190">
    <property type="entry name" value="AUTOPHAGY-RELATED 2, ISOFORM A"/>
    <property type="match status" value="1"/>
</dbReference>
<evidence type="ECO:0000313" key="13">
    <source>
        <dbReference type="EMBL" id="WVZ81628.1"/>
    </source>
</evidence>
<comment type="catalytic activity">
    <reaction evidence="10">
        <text>a 1,2-diacyl-sn-glycero-3-phospho-L-serine(in) = a 1,2-diacyl-sn-glycero-3-phospho-L-serine(out)</text>
        <dbReference type="Rhea" id="RHEA:38663"/>
        <dbReference type="ChEBI" id="CHEBI:57262"/>
    </reaction>
</comment>
<dbReference type="GO" id="GO:0034045">
    <property type="term" value="C:phagophore assembly site membrane"/>
    <property type="evidence" value="ECO:0007669"/>
    <property type="project" value="UniProtKB-SubCell"/>
</dbReference>
<dbReference type="GO" id="GO:0032266">
    <property type="term" value="F:phosphatidylinositol-3-phosphate binding"/>
    <property type="evidence" value="ECO:0007669"/>
    <property type="project" value="TreeGrafter"/>
</dbReference>
<evidence type="ECO:0000256" key="3">
    <source>
        <dbReference type="ARBA" id="ARBA00009714"/>
    </source>
</evidence>
<evidence type="ECO:0000256" key="9">
    <source>
        <dbReference type="ARBA" id="ARBA00023136"/>
    </source>
</evidence>
<name>A0AAQ3X0Q2_PASNO</name>
<dbReference type="GO" id="GO:0061709">
    <property type="term" value="P:reticulophagy"/>
    <property type="evidence" value="ECO:0007669"/>
    <property type="project" value="TreeGrafter"/>
</dbReference>
<dbReference type="GO" id="GO:0061908">
    <property type="term" value="C:phagophore"/>
    <property type="evidence" value="ECO:0007669"/>
    <property type="project" value="TreeGrafter"/>
</dbReference>
<feature type="compositionally biased region" description="Basic residues" evidence="12">
    <location>
        <begin position="77"/>
        <end position="86"/>
    </location>
</feature>
<keyword evidence="8" id="KW-0445">Lipid transport</keyword>
<feature type="compositionally biased region" description="Polar residues" evidence="12">
    <location>
        <begin position="329"/>
        <end position="354"/>
    </location>
</feature>
<dbReference type="GO" id="GO:0006869">
    <property type="term" value="P:lipid transport"/>
    <property type="evidence" value="ECO:0007669"/>
    <property type="project" value="UniProtKB-KW"/>
</dbReference>
<evidence type="ECO:0000256" key="12">
    <source>
        <dbReference type="SAM" id="MobiDB-lite"/>
    </source>
</evidence>
<dbReference type="GO" id="GO:0061723">
    <property type="term" value="P:glycophagy"/>
    <property type="evidence" value="ECO:0007669"/>
    <property type="project" value="TreeGrafter"/>
</dbReference>
<keyword evidence="7" id="KW-0072">Autophagy</keyword>
<evidence type="ECO:0000313" key="14">
    <source>
        <dbReference type="Proteomes" id="UP001341281"/>
    </source>
</evidence>
<dbReference type="GO" id="GO:0005789">
    <property type="term" value="C:endoplasmic reticulum membrane"/>
    <property type="evidence" value="ECO:0007669"/>
    <property type="project" value="UniProtKB-SubCell"/>
</dbReference>